<comment type="caution">
    <text evidence="7">The sequence shown here is derived from an EMBL/GenBank/DDBJ whole genome shotgun (WGS) entry which is preliminary data.</text>
</comment>
<evidence type="ECO:0000256" key="4">
    <source>
        <dbReference type="ARBA" id="ARBA00023136"/>
    </source>
</evidence>
<organism evidence="7 8">
    <name type="scientific">Kingdonia uniflora</name>
    <dbReference type="NCBI Taxonomy" id="39325"/>
    <lineage>
        <taxon>Eukaryota</taxon>
        <taxon>Viridiplantae</taxon>
        <taxon>Streptophyta</taxon>
        <taxon>Embryophyta</taxon>
        <taxon>Tracheophyta</taxon>
        <taxon>Spermatophyta</taxon>
        <taxon>Magnoliopsida</taxon>
        <taxon>Ranunculales</taxon>
        <taxon>Circaeasteraceae</taxon>
        <taxon>Kingdonia</taxon>
    </lineage>
</organism>
<accession>A0A7J7P649</accession>
<evidence type="ECO:0000256" key="6">
    <source>
        <dbReference type="SAM" id="SignalP"/>
    </source>
</evidence>
<dbReference type="PROSITE" id="PS51257">
    <property type="entry name" value="PROKAR_LIPOPROTEIN"/>
    <property type="match status" value="1"/>
</dbReference>
<dbReference type="EMBL" id="JACGCM010000223">
    <property type="protein sequence ID" value="KAF6174915.1"/>
    <property type="molecule type" value="Genomic_DNA"/>
</dbReference>
<keyword evidence="3 5" id="KW-1133">Transmembrane helix</keyword>
<feature type="transmembrane region" description="Helical" evidence="5">
    <location>
        <begin position="195"/>
        <end position="214"/>
    </location>
</feature>
<protein>
    <submittedName>
        <fullName evidence="7">Uncharacterized protein</fullName>
    </submittedName>
</protein>
<evidence type="ECO:0000256" key="1">
    <source>
        <dbReference type="ARBA" id="ARBA00004141"/>
    </source>
</evidence>
<dbReference type="Gene3D" id="1.20.1250.20">
    <property type="entry name" value="MFS general substrate transporter like domains"/>
    <property type="match status" value="1"/>
</dbReference>
<evidence type="ECO:0000313" key="8">
    <source>
        <dbReference type="Proteomes" id="UP000541444"/>
    </source>
</evidence>
<keyword evidence="4 5" id="KW-0472">Membrane</keyword>
<gene>
    <name evidence="7" type="ORF">GIB67_026403</name>
</gene>
<sequence>MYRYVALLLTFVAYACYHALKKPSSIVKSILDLEPWRASLMTVYPTYSWPLGYVFVREGNLSRVHGKGWEPFKGKDGMAKLGETDVAFLAYYSLGIGPLHAASVLQYGWGWSLILPGALIFFGGIMVYLLLAAYPEDVGIYCPHGLDTHTPENGSKDEEVNAMPQVGSMTRSNVVGLMEASIGGEYVSVKSTGNLYTLFDVGGIVGGILVGYIYDKLSTRATTAGTFMYARFPRNSFFLFAAVPL</sequence>
<reference evidence="7 8" key="1">
    <citation type="journal article" date="2020" name="IScience">
        <title>Genome Sequencing of the Endangered Kingdonia uniflora (Circaeasteraceae, Ranunculales) Reveals Potential Mechanisms of Evolutionary Specialization.</title>
        <authorList>
            <person name="Sun Y."/>
            <person name="Deng T."/>
            <person name="Zhang A."/>
            <person name="Moore M.J."/>
            <person name="Landis J.B."/>
            <person name="Lin N."/>
            <person name="Zhang H."/>
            <person name="Zhang X."/>
            <person name="Huang J."/>
            <person name="Zhang X."/>
            <person name="Sun H."/>
            <person name="Wang H."/>
        </authorList>
    </citation>
    <scope>NUCLEOTIDE SEQUENCE [LARGE SCALE GENOMIC DNA]</scope>
    <source>
        <strain evidence="7">TB1705</strain>
        <tissue evidence="7">Leaf</tissue>
    </source>
</reference>
<feature type="transmembrane region" description="Helical" evidence="5">
    <location>
        <begin position="112"/>
        <end position="134"/>
    </location>
</feature>
<dbReference type="SUPFAM" id="SSF103473">
    <property type="entry name" value="MFS general substrate transporter"/>
    <property type="match status" value="1"/>
</dbReference>
<evidence type="ECO:0000256" key="2">
    <source>
        <dbReference type="ARBA" id="ARBA00022692"/>
    </source>
</evidence>
<feature type="chain" id="PRO_5029811573" evidence="6">
    <location>
        <begin position="20"/>
        <end position="245"/>
    </location>
</feature>
<dbReference type="AlphaFoldDB" id="A0A7J7P649"/>
<evidence type="ECO:0000256" key="5">
    <source>
        <dbReference type="SAM" id="Phobius"/>
    </source>
</evidence>
<proteinExistence type="predicted"/>
<evidence type="ECO:0000313" key="7">
    <source>
        <dbReference type="EMBL" id="KAF6174915.1"/>
    </source>
</evidence>
<dbReference type="GO" id="GO:0055062">
    <property type="term" value="P:phosphate ion homeostasis"/>
    <property type="evidence" value="ECO:0007669"/>
    <property type="project" value="TreeGrafter"/>
</dbReference>
<name>A0A7J7P649_9MAGN</name>
<keyword evidence="2 5" id="KW-0812">Transmembrane</keyword>
<keyword evidence="6" id="KW-0732">Signal</keyword>
<dbReference type="PANTHER" id="PTHR43184:SF12">
    <property type="entry name" value="SUGAR PHOSPHATE EXCHANGER 3"/>
    <property type="match status" value="1"/>
</dbReference>
<comment type="subcellular location">
    <subcellularLocation>
        <location evidence="1">Membrane</location>
        <topology evidence="1">Multi-pass membrane protein</topology>
    </subcellularLocation>
</comment>
<keyword evidence="8" id="KW-1185">Reference proteome</keyword>
<dbReference type="OrthoDB" id="3639251at2759"/>
<dbReference type="PANTHER" id="PTHR43184">
    <property type="entry name" value="MAJOR FACILITATOR SUPERFAMILY TRANSPORTER 16, ISOFORM B"/>
    <property type="match status" value="1"/>
</dbReference>
<evidence type="ECO:0000256" key="3">
    <source>
        <dbReference type="ARBA" id="ARBA00022989"/>
    </source>
</evidence>
<dbReference type="Proteomes" id="UP000541444">
    <property type="component" value="Unassembled WGS sequence"/>
</dbReference>
<feature type="signal peptide" evidence="6">
    <location>
        <begin position="1"/>
        <end position="19"/>
    </location>
</feature>
<dbReference type="GO" id="GO:0016020">
    <property type="term" value="C:membrane"/>
    <property type="evidence" value="ECO:0007669"/>
    <property type="project" value="UniProtKB-SubCell"/>
</dbReference>
<dbReference type="InterPro" id="IPR036259">
    <property type="entry name" value="MFS_trans_sf"/>
</dbReference>